<organism evidence="1 2">
    <name type="scientific">Candidatus Kaiserbacteria bacterium RIFCSPHIGHO2_01_FULL_49_13</name>
    <dbReference type="NCBI Taxonomy" id="1798477"/>
    <lineage>
        <taxon>Bacteria</taxon>
        <taxon>Candidatus Kaiseribacteriota</taxon>
    </lineage>
</organism>
<dbReference type="EMBL" id="MFKQ01000015">
    <property type="protein sequence ID" value="OGG47297.1"/>
    <property type="molecule type" value="Genomic_DNA"/>
</dbReference>
<dbReference type="AlphaFoldDB" id="A0A1F6CE84"/>
<proteinExistence type="predicted"/>
<evidence type="ECO:0000313" key="1">
    <source>
        <dbReference type="EMBL" id="OGG47297.1"/>
    </source>
</evidence>
<reference evidence="1 2" key="1">
    <citation type="journal article" date="2016" name="Nat. Commun.">
        <title>Thousands of microbial genomes shed light on interconnected biogeochemical processes in an aquifer system.</title>
        <authorList>
            <person name="Anantharaman K."/>
            <person name="Brown C.T."/>
            <person name="Hug L.A."/>
            <person name="Sharon I."/>
            <person name="Castelle C.J."/>
            <person name="Probst A.J."/>
            <person name="Thomas B.C."/>
            <person name="Singh A."/>
            <person name="Wilkins M.J."/>
            <person name="Karaoz U."/>
            <person name="Brodie E.L."/>
            <person name="Williams K.H."/>
            <person name="Hubbard S.S."/>
            <person name="Banfield J.F."/>
        </authorList>
    </citation>
    <scope>NUCLEOTIDE SEQUENCE [LARGE SCALE GENOMIC DNA]</scope>
</reference>
<gene>
    <name evidence="1" type="ORF">A2671_00110</name>
</gene>
<accession>A0A1F6CE84</accession>
<dbReference type="Proteomes" id="UP000178344">
    <property type="component" value="Unassembled WGS sequence"/>
</dbReference>
<sequence>MQKLWHPTSGSLLVGETLLPGTVLQETDLYPSPNGRWESCPTPGDKVEEKSMTIWVRPATGWIKKKAS</sequence>
<protein>
    <submittedName>
        <fullName evidence="1">Uncharacterized protein</fullName>
    </submittedName>
</protein>
<name>A0A1F6CE84_9BACT</name>
<evidence type="ECO:0000313" key="2">
    <source>
        <dbReference type="Proteomes" id="UP000178344"/>
    </source>
</evidence>
<comment type="caution">
    <text evidence="1">The sequence shown here is derived from an EMBL/GenBank/DDBJ whole genome shotgun (WGS) entry which is preliminary data.</text>
</comment>